<dbReference type="Proteomes" id="UP001151516">
    <property type="component" value="Unassembled WGS sequence"/>
</dbReference>
<evidence type="ECO:0000256" key="4">
    <source>
        <dbReference type="ARBA" id="ARBA00022777"/>
    </source>
</evidence>
<reference evidence="10" key="1">
    <citation type="submission" date="2022-07" db="EMBL/GenBank/DDBJ databases">
        <title>Phylogenomic reconstructions and comparative analyses of Kickxellomycotina fungi.</title>
        <authorList>
            <person name="Reynolds N.K."/>
            <person name="Stajich J.E."/>
            <person name="Barry K."/>
            <person name="Grigoriev I.V."/>
            <person name="Crous P."/>
            <person name="Smith M.E."/>
        </authorList>
    </citation>
    <scope>NUCLEOTIDE SEQUENCE</scope>
    <source>
        <strain evidence="10">CBS 109367</strain>
    </source>
</reference>
<name>A0A9W8GCA6_9FUNG</name>
<keyword evidence="4" id="KW-0418">Kinase</keyword>
<feature type="region of interest" description="Disordered" evidence="7">
    <location>
        <begin position="397"/>
        <end position="465"/>
    </location>
</feature>
<dbReference type="GO" id="GO:0009966">
    <property type="term" value="P:regulation of signal transduction"/>
    <property type="evidence" value="ECO:0007669"/>
    <property type="project" value="TreeGrafter"/>
</dbReference>
<dbReference type="GO" id="GO:0004703">
    <property type="term" value="F:G protein-coupled receptor kinase activity"/>
    <property type="evidence" value="ECO:0007669"/>
    <property type="project" value="TreeGrafter"/>
</dbReference>
<accession>A0A9W8GCA6</accession>
<dbReference type="GO" id="GO:0005524">
    <property type="term" value="F:ATP binding"/>
    <property type="evidence" value="ECO:0007669"/>
    <property type="project" value="UniProtKB-UniRule"/>
</dbReference>
<evidence type="ECO:0000256" key="3">
    <source>
        <dbReference type="ARBA" id="ARBA00022741"/>
    </source>
</evidence>
<dbReference type="Gene3D" id="3.30.200.20">
    <property type="entry name" value="Phosphorylase Kinase, domain 1"/>
    <property type="match status" value="1"/>
</dbReference>
<comment type="caution">
    <text evidence="10">The sequence shown here is derived from an EMBL/GenBank/DDBJ whole genome shotgun (WGS) entry which is preliminary data.</text>
</comment>
<dbReference type="OrthoDB" id="354826at2759"/>
<keyword evidence="3 6" id="KW-0547">Nucleotide-binding</keyword>
<dbReference type="PROSITE" id="PS51285">
    <property type="entry name" value="AGC_KINASE_CTER"/>
    <property type="match status" value="1"/>
</dbReference>
<evidence type="ECO:0000313" key="10">
    <source>
        <dbReference type="EMBL" id="KAJ2684673.1"/>
    </source>
</evidence>
<dbReference type="Gene3D" id="1.10.510.10">
    <property type="entry name" value="Transferase(Phosphotransferase) domain 1"/>
    <property type="match status" value="1"/>
</dbReference>
<dbReference type="InterPro" id="IPR008271">
    <property type="entry name" value="Ser/Thr_kinase_AS"/>
</dbReference>
<dbReference type="PROSITE" id="PS00107">
    <property type="entry name" value="PROTEIN_KINASE_ATP"/>
    <property type="match status" value="1"/>
</dbReference>
<dbReference type="EMBL" id="JANBTX010000195">
    <property type="protein sequence ID" value="KAJ2684673.1"/>
    <property type="molecule type" value="Genomic_DNA"/>
</dbReference>
<dbReference type="PANTHER" id="PTHR24355">
    <property type="entry name" value="G PROTEIN-COUPLED RECEPTOR KINASE/RIBOSOMAL PROTEIN S6 KINASE"/>
    <property type="match status" value="1"/>
</dbReference>
<dbReference type="SMART" id="SM00220">
    <property type="entry name" value="S_TKc"/>
    <property type="match status" value="1"/>
</dbReference>
<dbReference type="Pfam" id="PF00069">
    <property type="entry name" value="Pkinase"/>
    <property type="match status" value="1"/>
</dbReference>
<dbReference type="AlphaFoldDB" id="A0A9W8GCA6"/>
<evidence type="ECO:0000256" key="6">
    <source>
        <dbReference type="PROSITE-ProRule" id="PRU10141"/>
    </source>
</evidence>
<dbReference type="InterPro" id="IPR000719">
    <property type="entry name" value="Prot_kinase_dom"/>
</dbReference>
<dbReference type="PANTHER" id="PTHR24355:SF30">
    <property type="entry name" value="SERINE_THREONINE-PROTEIN KINASE 32B ISOFORM X1"/>
    <property type="match status" value="1"/>
</dbReference>
<feature type="domain" description="AGC-kinase C-terminal" evidence="9">
    <location>
        <begin position="281"/>
        <end position="366"/>
    </location>
</feature>
<evidence type="ECO:0000256" key="5">
    <source>
        <dbReference type="ARBA" id="ARBA00022840"/>
    </source>
</evidence>
<evidence type="ECO:0000256" key="2">
    <source>
        <dbReference type="ARBA" id="ARBA00022679"/>
    </source>
</evidence>
<keyword evidence="2" id="KW-0808">Transferase</keyword>
<feature type="non-terminal residue" evidence="10">
    <location>
        <position position="744"/>
    </location>
</feature>
<evidence type="ECO:0000256" key="7">
    <source>
        <dbReference type="SAM" id="MobiDB-lite"/>
    </source>
</evidence>
<feature type="binding site" evidence="6">
    <location>
        <position position="48"/>
    </location>
    <ligand>
        <name>ATP</name>
        <dbReference type="ChEBI" id="CHEBI:30616"/>
    </ligand>
</feature>
<keyword evidence="5 6" id="KW-0067">ATP-binding</keyword>
<sequence>MGNSLTKQTPEPGLGLHKFRLLRVIGRGSFGKVRIVEHREANKAYALKYINKATCIRMKAHSNTLRERDMLEEIDHPFVVNLRFSFQDEFSMFMVMDLMIGGDLRFHMMRRRFVEGVIKFWIAELACAIHYLHTSHGIVHRDIKPDNILMDHRGHVALTDFNIATRISNNAPHYSVAGTANYMAPEVVSGSGYTFSIDWWSLGVVMYECVYGRRPFRHKKNADDLRRALLYEEIQFPIIADVQVSYDCISAMRGFLHKDPTQRLGCGPSGLDSVKAHPFFAAINWDALEHKIADPPFVPNAEQSNFDISHDLEEMLLEPEPLDARKRVAMKRHKTPPEHAQPEYLDIARSFAAFDFIEYERFKSYIDTHGSISAFAVDAARHGAATANSLAQLKLDGRPIFNHDPPPPPFATTSTSPIARSSRTSTAHAASCDSAAAPRISSNQRSHKQGSMSDTRNNGPTYPLPPIPTSQIPLWAIGALTPSRSASIVANSIITSSSTSTTTTTSTPVVIADSTNTAATVIASDGTLEPPAIVPIDILTWNQLMPEQRHLAHRFCIKMVHDRQRLLQTNIELQRKRAQAMSPLGGTPHHIPSRDTSHFHRQQNMPSSLAITGLTHTYSSQHIPQLAHTQVVPPAIAPNAGHFLTAREKRQSVMKRQRSADNLPCIATTILPDQMDSLINNDEGYNNCYFFKYITSSGCLTKEDLLANPSLAQGKTLVLIAVVKSFAPIFTSLDLFTEKNYDNL</sequence>
<feature type="compositionally biased region" description="Low complexity" evidence="7">
    <location>
        <begin position="419"/>
        <end position="437"/>
    </location>
</feature>
<dbReference type="GO" id="GO:0007186">
    <property type="term" value="P:G protein-coupled receptor signaling pathway"/>
    <property type="evidence" value="ECO:0007669"/>
    <property type="project" value="TreeGrafter"/>
</dbReference>
<evidence type="ECO:0000259" key="9">
    <source>
        <dbReference type="PROSITE" id="PS51285"/>
    </source>
</evidence>
<feature type="compositionally biased region" description="Polar residues" evidence="7">
    <location>
        <begin position="440"/>
        <end position="460"/>
    </location>
</feature>
<organism evidence="10 11">
    <name type="scientific">Coemansia spiralis</name>
    <dbReference type="NCBI Taxonomy" id="417178"/>
    <lineage>
        <taxon>Eukaryota</taxon>
        <taxon>Fungi</taxon>
        <taxon>Fungi incertae sedis</taxon>
        <taxon>Zoopagomycota</taxon>
        <taxon>Kickxellomycotina</taxon>
        <taxon>Kickxellomycetes</taxon>
        <taxon>Kickxellales</taxon>
        <taxon>Kickxellaceae</taxon>
        <taxon>Coemansia</taxon>
    </lineage>
</organism>
<dbReference type="InterPro" id="IPR017441">
    <property type="entry name" value="Protein_kinase_ATP_BS"/>
</dbReference>
<keyword evidence="1" id="KW-0723">Serine/threonine-protein kinase</keyword>
<dbReference type="FunFam" id="1.10.510.10:FF:000469">
    <property type="entry name" value="Serine/threonine-protein kinase 32B"/>
    <property type="match status" value="1"/>
</dbReference>
<protein>
    <recommendedName>
        <fullName evidence="12">Non-specific serine/threonine protein kinase</fullName>
    </recommendedName>
</protein>
<evidence type="ECO:0000259" key="8">
    <source>
        <dbReference type="PROSITE" id="PS50011"/>
    </source>
</evidence>
<gene>
    <name evidence="10" type="ORF">IWW39_004773</name>
</gene>
<dbReference type="InterPro" id="IPR000961">
    <property type="entry name" value="AGC-kinase_C"/>
</dbReference>
<evidence type="ECO:0000256" key="1">
    <source>
        <dbReference type="ARBA" id="ARBA00022527"/>
    </source>
</evidence>
<dbReference type="GO" id="GO:0001664">
    <property type="term" value="F:G protein-coupled receptor binding"/>
    <property type="evidence" value="ECO:0007669"/>
    <property type="project" value="TreeGrafter"/>
</dbReference>
<dbReference type="InterPro" id="IPR011009">
    <property type="entry name" value="Kinase-like_dom_sf"/>
</dbReference>
<keyword evidence="11" id="KW-1185">Reference proteome</keyword>
<dbReference type="PROSITE" id="PS50011">
    <property type="entry name" value="PROTEIN_KINASE_DOM"/>
    <property type="match status" value="1"/>
</dbReference>
<feature type="domain" description="Protein kinase" evidence="8">
    <location>
        <begin position="19"/>
        <end position="280"/>
    </location>
</feature>
<proteinExistence type="predicted"/>
<evidence type="ECO:0000313" key="11">
    <source>
        <dbReference type="Proteomes" id="UP001151516"/>
    </source>
</evidence>
<evidence type="ECO:0008006" key="12">
    <source>
        <dbReference type="Google" id="ProtNLM"/>
    </source>
</evidence>
<dbReference type="SUPFAM" id="SSF56112">
    <property type="entry name" value="Protein kinase-like (PK-like)"/>
    <property type="match status" value="1"/>
</dbReference>
<dbReference type="PROSITE" id="PS00108">
    <property type="entry name" value="PROTEIN_KINASE_ST"/>
    <property type="match status" value="1"/>
</dbReference>